<accession>A0A1F5S6W2</accession>
<dbReference type="Proteomes" id="UP000178323">
    <property type="component" value="Unassembled WGS sequence"/>
</dbReference>
<protein>
    <recommendedName>
        <fullName evidence="3">Sucrose phosphatase-like domain-containing protein</fullName>
    </recommendedName>
</protein>
<dbReference type="SUPFAM" id="SSF56784">
    <property type="entry name" value="HAD-like"/>
    <property type="match status" value="1"/>
</dbReference>
<organism evidence="1 2">
    <name type="scientific">Candidatus Falkowbacteria bacterium RBG_13_39_14</name>
    <dbReference type="NCBI Taxonomy" id="1797985"/>
    <lineage>
        <taxon>Bacteria</taxon>
        <taxon>Candidatus Falkowiibacteriota</taxon>
    </lineage>
</organism>
<evidence type="ECO:0000313" key="1">
    <source>
        <dbReference type="EMBL" id="OGF22468.1"/>
    </source>
</evidence>
<evidence type="ECO:0008006" key="3">
    <source>
        <dbReference type="Google" id="ProtNLM"/>
    </source>
</evidence>
<dbReference type="InterPro" id="IPR036412">
    <property type="entry name" value="HAD-like_sf"/>
</dbReference>
<evidence type="ECO:0000313" key="2">
    <source>
        <dbReference type="Proteomes" id="UP000178323"/>
    </source>
</evidence>
<sequence length="286" mass="32665">MINENKPTVENKENERIIPYVLIFDVDGVLTHPSEKKVTEFGIYNQFIMRLEAGEPVILNTGRAVDFMLKRILEPMEQLLADKKLLRNLFAVGEKGAVSIQYNDMGERTEYVDQLISVPEALQIEARQLVEKKFSDIAFYDTTKKTMISIEMLDGLSIDEFRKKQGDLNIELKEMLTRHGLSTEYKVDPSRIATDVENNHVGKGLGVRKALQWLSEQKIKPEQFITFGDSLSDVAMSDELHQCGLPVEFVFVGEKIILAGKKFEYPVTYTVKQCESGTMEYLENLK</sequence>
<gene>
    <name evidence="1" type="ORF">A2Y83_00105</name>
</gene>
<reference evidence="1 2" key="1">
    <citation type="journal article" date="2016" name="Nat. Commun.">
        <title>Thousands of microbial genomes shed light on interconnected biogeochemical processes in an aquifer system.</title>
        <authorList>
            <person name="Anantharaman K."/>
            <person name="Brown C.T."/>
            <person name="Hug L.A."/>
            <person name="Sharon I."/>
            <person name="Castelle C.J."/>
            <person name="Probst A.J."/>
            <person name="Thomas B.C."/>
            <person name="Singh A."/>
            <person name="Wilkins M.J."/>
            <person name="Karaoz U."/>
            <person name="Brodie E.L."/>
            <person name="Williams K.H."/>
            <person name="Hubbard S.S."/>
            <person name="Banfield J.F."/>
        </authorList>
    </citation>
    <scope>NUCLEOTIDE SEQUENCE [LARGE SCALE GENOMIC DNA]</scope>
</reference>
<dbReference type="STRING" id="1797985.A2Y83_00105"/>
<dbReference type="EMBL" id="MFFS01000025">
    <property type="protein sequence ID" value="OGF22468.1"/>
    <property type="molecule type" value="Genomic_DNA"/>
</dbReference>
<dbReference type="Gene3D" id="3.40.50.1000">
    <property type="entry name" value="HAD superfamily/HAD-like"/>
    <property type="match status" value="1"/>
</dbReference>
<name>A0A1F5S6W2_9BACT</name>
<proteinExistence type="predicted"/>
<dbReference type="InterPro" id="IPR023214">
    <property type="entry name" value="HAD_sf"/>
</dbReference>
<comment type="caution">
    <text evidence="1">The sequence shown here is derived from an EMBL/GenBank/DDBJ whole genome shotgun (WGS) entry which is preliminary data.</text>
</comment>
<dbReference type="Gene3D" id="3.90.1070.10">
    <property type="match status" value="1"/>
</dbReference>
<dbReference type="AlphaFoldDB" id="A0A1F5S6W2"/>